<reference evidence="2 3" key="1">
    <citation type="submission" date="2017-10" db="EMBL/GenBank/DDBJ databases">
        <title>FDA dAtabase for Regulatory Grade micrObial Sequences (FDA-ARGOS): Supporting development and validation of Infectious Disease Dx tests.</title>
        <authorList>
            <person name="Campos J."/>
            <person name="Goldberg B."/>
            <person name="Tallon L.J."/>
            <person name="Sadzewicz L."/>
            <person name="Sengamalay N."/>
            <person name="Ott S."/>
            <person name="Godinez A."/>
            <person name="Nagaraj S."/>
            <person name="Vyas G."/>
            <person name="Aluvathingal J."/>
            <person name="Nadendla S."/>
            <person name="Geyer C."/>
            <person name="Nandy P."/>
            <person name="Hobson J."/>
            <person name="Sichtig H."/>
        </authorList>
    </citation>
    <scope>NUCLEOTIDE SEQUENCE [LARGE SCALE GENOMIC DNA]</scope>
    <source>
        <strain evidence="2 3">FDAARGOS_185</strain>
    </source>
</reference>
<comment type="caution">
    <text evidence="2">The sequence shown here is derived from an EMBL/GenBank/DDBJ whole genome shotgun (WGS) entry which is preliminary data.</text>
</comment>
<evidence type="ECO:0000256" key="1">
    <source>
        <dbReference type="SAM" id="Phobius"/>
    </source>
</evidence>
<keyword evidence="1" id="KW-1133">Transmembrane helix</keyword>
<name>A0A8B5VY39_ENTAV</name>
<sequence>MNADALISFLSIGGTLIGTFAGIVVSNKLTIYRIDQLEKKVEKHNNLVERTYKLEGRMTEAEHDLRDMKGGGTDAK</sequence>
<dbReference type="AlphaFoldDB" id="A0A8B5VY39"/>
<dbReference type="Proteomes" id="UP000316316">
    <property type="component" value="Unassembled WGS sequence"/>
</dbReference>
<proteinExistence type="predicted"/>
<dbReference type="EMBL" id="PDXQ01000001">
    <property type="protein sequence ID" value="TRZ33318.1"/>
    <property type="molecule type" value="Genomic_DNA"/>
</dbReference>
<feature type="transmembrane region" description="Helical" evidence="1">
    <location>
        <begin position="6"/>
        <end position="25"/>
    </location>
</feature>
<keyword evidence="1" id="KW-0812">Transmembrane</keyword>
<organism evidence="2 3">
    <name type="scientific">Enterococcus avium</name>
    <name type="common">Streptococcus avium</name>
    <dbReference type="NCBI Taxonomy" id="33945"/>
    <lineage>
        <taxon>Bacteria</taxon>
        <taxon>Bacillati</taxon>
        <taxon>Bacillota</taxon>
        <taxon>Bacilli</taxon>
        <taxon>Lactobacillales</taxon>
        <taxon>Enterococcaceae</taxon>
        <taxon>Enterococcus</taxon>
    </lineage>
</organism>
<evidence type="ECO:0000313" key="2">
    <source>
        <dbReference type="EMBL" id="TRZ33318.1"/>
    </source>
</evidence>
<keyword evidence="1" id="KW-0472">Membrane</keyword>
<dbReference type="RefSeq" id="WP_144324648.1">
    <property type="nucleotide sequence ID" value="NZ_JARPXA010000002.1"/>
</dbReference>
<accession>A0A8B5VY39</accession>
<gene>
    <name evidence="2" type="ORF">AUF17_04195</name>
</gene>
<evidence type="ECO:0000313" key="3">
    <source>
        <dbReference type="Proteomes" id="UP000316316"/>
    </source>
</evidence>
<protein>
    <submittedName>
        <fullName evidence="2">Uncharacterized protein</fullName>
    </submittedName>
</protein>